<protein>
    <submittedName>
        <fullName evidence="2">Uncharacterized protein</fullName>
    </submittedName>
</protein>
<dbReference type="Proteomes" id="UP001189429">
    <property type="component" value="Unassembled WGS sequence"/>
</dbReference>
<dbReference type="EMBL" id="CAUYUJ010008231">
    <property type="protein sequence ID" value="CAK0823274.1"/>
    <property type="molecule type" value="Genomic_DNA"/>
</dbReference>
<comment type="caution">
    <text evidence="2">The sequence shown here is derived from an EMBL/GenBank/DDBJ whole genome shotgun (WGS) entry which is preliminary data.</text>
</comment>
<evidence type="ECO:0000313" key="3">
    <source>
        <dbReference type="Proteomes" id="UP001189429"/>
    </source>
</evidence>
<reference evidence="2" key="1">
    <citation type="submission" date="2023-10" db="EMBL/GenBank/DDBJ databases">
        <authorList>
            <person name="Chen Y."/>
            <person name="Shah S."/>
            <person name="Dougan E. K."/>
            <person name="Thang M."/>
            <person name="Chan C."/>
        </authorList>
    </citation>
    <scope>NUCLEOTIDE SEQUENCE [LARGE SCALE GENOMIC DNA]</scope>
</reference>
<feature type="compositionally biased region" description="Polar residues" evidence="1">
    <location>
        <begin position="1"/>
        <end position="18"/>
    </location>
</feature>
<evidence type="ECO:0000313" key="2">
    <source>
        <dbReference type="EMBL" id="CAK0823274.1"/>
    </source>
</evidence>
<organism evidence="2 3">
    <name type="scientific">Prorocentrum cordatum</name>
    <dbReference type="NCBI Taxonomy" id="2364126"/>
    <lineage>
        <taxon>Eukaryota</taxon>
        <taxon>Sar</taxon>
        <taxon>Alveolata</taxon>
        <taxon>Dinophyceae</taxon>
        <taxon>Prorocentrales</taxon>
        <taxon>Prorocentraceae</taxon>
        <taxon>Prorocentrum</taxon>
    </lineage>
</organism>
<accession>A0ABN9RV97</accession>
<feature type="compositionally biased region" description="Acidic residues" evidence="1">
    <location>
        <begin position="36"/>
        <end position="46"/>
    </location>
</feature>
<evidence type="ECO:0000256" key="1">
    <source>
        <dbReference type="SAM" id="MobiDB-lite"/>
    </source>
</evidence>
<name>A0ABN9RV97_9DINO</name>
<proteinExistence type="predicted"/>
<keyword evidence="3" id="KW-1185">Reference proteome</keyword>
<feature type="region of interest" description="Disordered" evidence="1">
    <location>
        <begin position="1"/>
        <end position="111"/>
    </location>
</feature>
<feature type="compositionally biased region" description="Low complexity" evidence="1">
    <location>
        <begin position="98"/>
        <end position="111"/>
    </location>
</feature>
<feature type="compositionally biased region" description="Basic and acidic residues" evidence="1">
    <location>
        <begin position="23"/>
        <end position="35"/>
    </location>
</feature>
<feature type="compositionally biased region" description="Low complexity" evidence="1">
    <location>
        <begin position="54"/>
        <end position="68"/>
    </location>
</feature>
<gene>
    <name evidence="2" type="ORF">PCOR1329_LOCUS24070</name>
</gene>
<sequence>MSPTWWHTKAASASSLQPDASEEGPHRQEPRGGGEKEEEEEEEEEASLGKRGARAYAWGGPAAAPTAGSSLRGDAAGSAVAQQPAVQLGRGVGGDGAGVAEAPRPGCRPRGPAGQALWLTLFVTFSDVGGGLLVATAKCASKF</sequence>